<organism evidence="1 2">
    <name type="scientific">Rhypophila decipiens</name>
    <dbReference type="NCBI Taxonomy" id="261697"/>
    <lineage>
        <taxon>Eukaryota</taxon>
        <taxon>Fungi</taxon>
        <taxon>Dikarya</taxon>
        <taxon>Ascomycota</taxon>
        <taxon>Pezizomycotina</taxon>
        <taxon>Sordariomycetes</taxon>
        <taxon>Sordariomycetidae</taxon>
        <taxon>Sordariales</taxon>
        <taxon>Naviculisporaceae</taxon>
        <taxon>Rhypophila</taxon>
    </lineage>
</organism>
<protein>
    <submittedName>
        <fullName evidence="1">Uncharacterized protein</fullName>
    </submittedName>
</protein>
<evidence type="ECO:0000313" key="1">
    <source>
        <dbReference type="EMBL" id="KAK4206808.1"/>
    </source>
</evidence>
<sequence>MPCNTCIMTALDSKNGFCNVMSLTSKTAPQIHVLLVPLPNREGWTLQELIAYWPSSIVNNGAQQSGHHGRFRVGSRIVNNNPRTRGMTGFFKSGGNMAQLPNMSQGGSQSQPSISTRPDAISAPAMSMDAINADLSQPQSGGMGDFPPDTLSNDDGVLVRLSELVDRIAELTIRVADPTHKKDVSTKIDSIQQSFAFSQIEIAIRWYYYPIDVRQPIMMVKTDSIEAEVGGNKAIDQCNLVDV</sequence>
<comment type="caution">
    <text evidence="1">The sequence shown here is derived from an EMBL/GenBank/DDBJ whole genome shotgun (WGS) entry which is preliminary data.</text>
</comment>
<proteinExistence type="predicted"/>
<dbReference type="EMBL" id="MU858349">
    <property type="protein sequence ID" value="KAK4206808.1"/>
    <property type="molecule type" value="Genomic_DNA"/>
</dbReference>
<accession>A0AAN6XTV6</accession>
<evidence type="ECO:0000313" key="2">
    <source>
        <dbReference type="Proteomes" id="UP001301769"/>
    </source>
</evidence>
<reference evidence="1" key="1">
    <citation type="journal article" date="2023" name="Mol. Phylogenet. Evol.">
        <title>Genome-scale phylogeny and comparative genomics of the fungal order Sordariales.</title>
        <authorList>
            <person name="Hensen N."/>
            <person name="Bonometti L."/>
            <person name="Westerberg I."/>
            <person name="Brannstrom I.O."/>
            <person name="Guillou S."/>
            <person name="Cros-Aarteil S."/>
            <person name="Calhoun S."/>
            <person name="Haridas S."/>
            <person name="Kuo A."/>
            <person name="Mondo S."/>
            <person name="Pangilinan J."/>
            <person name="Riley R."/>
            <person name="LaButti K."/>
            <person name="Andreopoulos B."/>
            <person name="Lipzen A."/>
            <person name="Chen C."/>
            <person name="Yan M."/>
            <person name="Daum C."/>
            <person name="Ng V."/>
            <person name="Clum A."/>
            <person name="Steindorff A."/>
            <person name="Ohm R.A."/>
            <person name="Martin F."/>
            <person name="Silar P."/>
            <person name="Natvig D.O."/>
            <person name="Lalanne C."/>
            <person name="Gautier V."/>
            <person name="Ament-Velasquez S.L."/>
            <person name="Kruys A."/>
            <person name="Hutchinson M.I."/>
            <person name="Powell A.J."/>
            <person name="Barry K."/>
            <person name="Miller A.N."/>
            <person name="Grigoriev I.V."/>
            <person name="Debuchy R."/>
            <person name="Gladieux P."/>
            <person name="Hiltunen Thoren M."/>
            <person name="Johannesson H."/>
        </authorList>
    </citation>
    <scope>NUCLEOTIDE SEQUENCE</scope>
    <source>
        <strain evidence="1">PSN293</strain>
    </source>
</reference>
<keyword evidence="2" id="KW-1185">Reference proteome</keyword>
<dbReference type="AlphaFoldDB" id="A0AAN6XTV6"/>
<reference evidence="1" key="2">
    <citation type="submission" date="2023-05" db="EMBL/GenBank/DDBJ databases">
        <authorList>
            <consortium name="Lawrence Berkeley National Laboratory"/>
            <person name="Steindorff A."/>
            <person name="Hensen N."/>
            <person name="Bonometti L."/>
            <person name="Westerberg I."/>
            <person name="Brannstrom I.O."/>
            <person name="Guillou S."/>
            <person name="Cros-Aarteil S."/>
            <person name="Calhoun S."/>
            <person name="Haridas S."/>
            <person name="Kuo A."/>
            <person name="Mondo S."/>
            <person name="Pangilinan J."/>
            <person name="Riley R."/>
            <person name="Labutti K."/>
            <person name="Andreopoulos B."/>
            <person name="Lipzen A."/>
            <person name="Chen C."/>
            <person name="Yanf M."/>
            <person name="Daum C."/>
            <person name="Ng V."/>
            <person name="Clum A."/>
            <person name="Ohm R."/>
            <person name="Martin F."/>
            <person name="Silar P."/>
            <person name="Natvig D."/>
            <person name="Lalanne C."/>
            <person name="Gautier V."/>
            <person name="Ament-Velasquez S.L."/>
            <person name="Kruys A."/>
            <person name="Hutchinson M.I."/>
            <person name="Powell A.J."/>
            <person name="Barry K."/>
            <person name="Miller A.N."/>
            <person name="Grigoriev I.V."/>
            <person name="Debuchy R."/>
            <person name="Gladieux P."/>
            <person name="Thoren M.H."/>
            <person name="Johannesson H."/>
        </authorList>
    </citation>
    <scope>NUCLEOTIDE SEQUENCE</scope>
    <source>
        <strain evidence="1">PSN293</strain>
    </source>
</reference>
<gene>
    <name evidence="1" type="ORF">QBC37DRAFT_457469</name>
</gene>
<dbReference type="Proteomes" id="UP001301769">
    <property type="component" value="Unassembled WGS sequence"/>
</dbReference>
<name>A0AAN6XTV6_9PEZI</name>